<organism evidence="2 3">
    <name type="scientific">Modicisalibacter muralis</name>
    <dbReference type="NCBI Taxonomy" id="119000"/>
    <lineage>
        <taxon>Bacteria</taxon>
        <taxon>Pseudomonadati</taxon>
        <taxon>Pseudomonadota</taxon>
        <taxon>Gammaproteobacteria</taxon>
        <taxon>Oceanospirillales</taxon>
        <taxon>Halomonadaceae</taxon>
        <taxon>Modicisalibacter</taxon>
    </lineage>
</organism>
<sequence length="390" mass="40743">MAHVPTVPNFSQYDFELGDTDEAITKDGGRNAALVQFGGELRQTMTTLNQDLDQVAEDRQAAATSAGEALLYRDQAQEITETGLPPKAGNAGAVLRVADDEQSYILDKLLRMVMPAGAVMGFPFKRAPQGWYVANGVEKSRSADFELFAALAILTSGDTVAGSATISGIPTTEDIDEDSPLSGPGIPLGAVVESIVDANSVTISIAATATAVGVDLVFAPFGVGDGVTTFNLPNYLDMTPRWLGEGRGIAEYQADQNKRHDHDGAVGGGGGHDHPASSATAGRHGHGASAGQAGNHRHLEGGHHEVGHGSTAASYDGGPRNEGEDAGAYRYYTEYAGVHGHPISVAAGGEHDHPIEVAPVGDHDHPLTIQDEGGDEVRVRNMPLLPCIRC</sequence>
<feature type="compositionally biased region" description="Basic and acidic residues" evidence="1">
    <location>
        <begin position="297"/>
        <end position="307"/>
    </location>
</feature>
<dbReference type="OrthoDB" id="6163517at2"/>
<accession>A0A1G9MSY8</accession>
<dbReference type="EMBL" id="FNGI01000007">
    <property type="protein sequence ID" value="SDL77329.1"/>
    <property type="molecule type" value="Genomic_DNA"/>
</dbReference>
<reference evidence="2 3" key="1">
    <citation type="submission" date="2016-10" db="EMBL/GenBank/DDBJ databases">
        <authorList>
            <person name="de Groot N.N."/>
        </authorList>
    </citation>
    <scope>NUCLEOTIDE SEQUENCE [LARGE SCALE GENOMIC DNA]</scope>
    <source>
        <strain evidence="2 3">DSM 14789</strain>
    </source>
</reference>
<feature type="region of interest" description="Disordered" evidence="1">
    <location>
        <begin position="259"/>
        <end position="321"/>
    </location>
</feature>
<dbReference type="Proteomes" id="UP000198654">
    <property type="component" value="Unassembled WGS sequence"/>
</dbReference>
<dbReference type="AlphaFoldDB" id="A0A1G9MSY8"/>
<protein>
    <recommendedName>
        <fullName evidence="4">Phage Tail Collar Domain</fullName>
    </recommendedName>
</protein>
<evidence type="ECO:0000313" key="2">
    <source>
        <dbReference type="EMBL" id="SDL77329.1"/>
    </source>
</evidence>
<evidence type="ECO:0008006" key="4">
    <source>
        <dbReference type="Google" id="ProtNLM"/>
    </source>
</evidence>
<dbReference type="SUPFAM" id="SSF88874">
    <property type="entry name" value="Receptor-binding domain of short tail fibre protein gp12"/>
    <property type="match status" value="1"/>
</dbReference>
<dbReference type="RefSeq" id="WP_089729057.1">
    <property type="nucleotide sequence ID" value="NZ_FNGI01000007.1"/>
</dbReference>
<keyword evidence="3" id="KW-1185">Reference proteome</keyword>
<evidence type="ECO:0000256" key="1">
    <source>
        <dbReference type="SAM" id="MobiDB-lite"/>
    </source>
</evidence>
<dbReference type="STRING" id="119000.SAMN05661010_02505"/>
<evidence type="ECO:0000313" key="3">
    <source>
        <dbReference type="Proteomes" id="UP000198654"/>
    </source>
</evidence>
<proteinExistence type="predicted"/>
<name>A0A1G9MSY8_9GAMM</name>
<gene>
    <name evidence="2" type="ORF">SAMN05661010_02505</name>
</gene>